<dbReference type="Gene3D" id="3.40.50.300">
    <property type="entry name" value="P-loop containing nucleotide triphosphate hydrolases"/>
    <property type="match status" value="1"/>
</dbReference>
<sequence>MILDRIWKSQRLTKAEKARKNRLKRTLKPSTQNAIFFTSLKENGLMHIAKERWSRTYRLGDVAYTSANDDQREAVIDSYGEALNSLDADHHFQLLVINKRQESSALNHIIYPLIGDGLDTYRQEYNDLISKRFIADAKNFQIEKYVTLTTKAGEEIQADSQLHEMAHSIQEQFDQVGVTVEEVDGLGRLNILYWLLQGYPYFPYTYKDIALSGLRAKDFIAPNRIHFKEDHLLVDQHWAKVMYIKHYPTFLSDRLIKKLLDIGIELAITVHATPYEEGEFEEKLTETQALAKRELFRGHMDGMQAGVIDPELTTSGLAQETSQATKRWKEETTEKDQKAFQGVMAVMIVAETKEQLLLHREKVASAGRTLGVRFEDCFYYQEAGLNTILPIGEAFLDVKQTYMRPFTTANVATQIPFTNLDVQSSSPKAIYYGQNQLSNNTITLDRKHDLKASNGVVLGSSGAGKGMTVKTTEIIPTLLRFPKDLIIVVDPESEYGDIAEAFHGEVIQLSTKSSTHLNLLDLPETDEVLTDTDGNEIDFIAEKANLLMNLFESVLKEVTDNHISIIDRVTIETYQRFLHPTLQDWQTVLEEQEEEAAEELATKAEIYTRGSLNLFAHPTNVDMSSRLIVFNLKGLSHKLKPFALLVLQDYIWQQVIQAREQGKTIRLYWDELHLTFRTPKDAAFFAELWARIRKYGGMPTGITQNLGTILAYEEGRNLLSNTDFLLLLEHNKKDIELLRTVLDIPEGLIKYIERPKSKGSGLLYAKPILVPFENLIPKETELYRITNTDPKG</sequence>
<evidence type="ECO:0000256" key="1">
    <source>
        <dbReference type="SAM" id="Coils"/>
    </source>
</evidence>
<evidence type="ECO:0000313" key="3">
    <source>
        <dbReference type="EMBL" id="QUE53701.1"/>
    </source>
</evidence>
<dbReference type="InterPro" id="IPR027417">
    <property type="entry name" value="P-loop_NTPase"/>
</dbReference>
<dbReference type="InterPro" id="IPR002789">
    <property type="entry name" value="HerA_central"/>
</dbReference>
<dbReference type="EMBL" id="CP073084">
    <property type="protein sequence ID" value="QUE53701.1"/>
    <property type="molecule type" value="Genomic_DNA"/>
</dbReference>
<dbReference type="RefSeq" id="WP_212569867.1">
    <property type="nucleotide sequence ID" value="NZ_CP073084.1"/>
</dbReference>
<keyword evidence="1" id="KW-0175">Coiled coil</keyword>
<dbReference type="SUPFAM" id="SSF52540">
    <property type="entry name" value="P-loop containing nucleoside triphosphate hydrolases"/>
    <property type="match status" value="1"/>
</dbReference>
<dbReference type="NCBIfam" id="NF045971">
    <property type="entry name" value="conju_CD1110"/>
    <property type="match status" value="1"/>
</dbReference>
<dbReference type="Pfam" id="PF01935">
    <property type="entry name" value="DUF87"/>
    <property type="match status" value="1"/>
</dbReference>
<feature type="coiled-coil region" evidence="1">
    <location>
        <begin position="582"/>
        <end position="609"/>
    </location>
</feature>
<reference evidence="3 4" key="1">
    <citation type="submission" date="2021-04" db="EMBL/GenBank/DDBJ databases">
        <title>Complete genome sequence of a novel Streptococcus species.</title>
        <authorList>
            <person name="Teng J.L.L."/>
        </authorList>
    </citation>
    <scope>NUCLEOTIDE SEQUENCE [LARGE SCALE GENOMIC DNA]</scope>
    <source>
        <strain evidence="3 4">HKU75</strain>
    </source>
</reference>
<dbReference type="Proteomes" id="UP000677616">
    <property type="component" value="Chromosome"/>
</dbReference>
<keyword evidence="4" id="KW-1185">Reference proteome</keyword>
<feature type="domain" description="Helicase HerA central" evidence="2">
    <location>
        <begin position="438"/>
        <end position="607"/>
    </location>
</feature>
<dbReference type="PANTHER" id="PTHR30121">
    <property type="entry name" value="UNCHARACTERIZED PROTEIN YJGR-RELATED"/>
    <property type="match status" value="1"/>
</dbReference>
<gene>
    <name evidence="3" type="ORF">INT76_07640</name>
</gene>
<dbReference type="PANTHER" id="PTHR30121:SF6">
    <property type="entry name" value="SLR6007 PROTEIN"/>
    <property type="match status" value="1"/>
</dbReference>
<organism evidence="3 4">
    <name type="scientific">Streptococcus oriscaviae</name>
    <dbReference type="NCBI Taxonomy" id="2781599"/>
    <lineage>
        <taxon>Bacteria</taxon>
        <taxon>Bacillati</taxon>
        <taxon>Bacillota</taxon>
        <taxon>Bacilli</taxon>
        <taxon>Lactobacillales</taxon>
        <taxon>Streptococcaceae</taxon>
        <taxon>Streptococcus</taxon>
    </lineage>
</organism>
<accession>A0ABX7YIR7</accession>
<name>A0ABX7YIR7_9STRE</name>
<evidence type="ECO:0000259" key="2">
    <source>
        <dbReference type="Pfam" id="PF01935"/>
    </source>
</evidence>
<dbReference type="Gene3D" id="1.10.8.730">
    <property type="match status" value="1"/>
</dbReference>
<proteinExistence type="predicted"/>
<evidence type="ECO:0000313" key="4">
    <source>
        <dbReference type="Proteomes" id="UP000677616"/>
    </source>
</evidence>
<protein>
    <submittedName>
        <fullName evidence="3">DUF87 domain-containing protein</fullName>
    </submittedName>
</protein>
<dbReference type="InterPro" id="IPR051162">
    <property type="entry name" value="T4SS_component"/>
</dbReference>